<dbReference type="Gene3D" id="3.40.190.10">
    <property type="entry name" value="Periplasmic binding protein-like II"/>
    <property type="match status" value="2"/>
</dbReference>
<dbReference type="PROSITE" id="PS50931">
    <property type="entry name" value="HTH_LYSR"/>
    <property type="match status" value="1"/>
</dbReference>
<dbReference type="Proteomes" id="UP001156102">
    <property type="component" value="Unassembled WGS sequence"/>
</dbReference>
<organism evidence="6 7">
    <name type="scientific">Ectobacillus ponti</name>
    <dbReference type="NCBI Taxonomy" id="2961894"/>
    <lineage>
        <taxon>Bacteria</taxon>
        <taxon>Bacillati</taxon>
        <taxon>Bacillota</taxon>
        <taxon>Bacilli</taxon>
        <taxon>Bacillales</taxon>
        <taxon>Bacillaceae</taxon>
        <taxon>Ectobacillus</taxon>
    </lineage>
</organism>
<sequence length="288" mass="32103">MELRQLHCFLAVAEELNFSRAAEKLNMTQPPLSMHIQNLERELGFPLFYRNNRHVELTAAGRQYYEEVQEILDRLNRAGEHAKQAHLGEIGTLTIGFVGSATYDILPAMLRDFRQLYPAVHVKLHEMATPLQMEALQHKRIDIGVVRPPVNDSTLQMKLISSSPCLLAVPKGHPLTDSRTLTASELSSYPFVMLSRQTWAGLYDEILARCRPSICQEALEFQTVLGLVAAGLGIAVVPQAAMNLHTQDVAYLEVEGLPAAAMGLAWRKDSHSPLIDAFIRLATKQNGK</sequence>
<dbReference type="CDD" id="cd08414">
    <property type="entry name" value="PBP2_LTTR_aromatics_like"/>
    <property type="match status" value="1"/>
</dbReference>
<keyword evidence="4" id="KW-0804">Transcription</keyword>
<evidence type="ECO:0000313" key="6">
    <source>
        <dbReference type="EMBL" id="MCP8969987.1"/>
    </source>
</evidence>
<dbReference type="InterPro" id="IPR036388">
    <property type="entry name" value="WH-like_DNA-bd_sf"/>
</dbReference>
<reference evidence="6" key="1">
    <citation type="submission" date="2022-07" db="EMBL/GenBank/DDBJ databases">
        <authorList>
            <person name="Li W.-J."/>
            <person name="Deng Q.-Q."/>
        </authorList>
    </citation>
    <scope>NUCLEOTIDE SEQUENCE</scope>
    <source>
        <strain evidence="6">SYSU M60031</strain>
    </source>
</reference>
<dbReference type="InterPro" id="IPR036390">
    <property type="entry name" value="WH_DNA-bd_sf"/>
</dbReference>
<accession>A0AA42BQK7</accession>
<evidence type="ECO:0000259" key="5">
    <source>
        <dbReference type="PROSITE" id="PS50931"/>
    </source>
</evidence>
<dbReference type="PRINTS" id="PR00039">
    <property type="entry name" value="HTHLYSR"/>
</dbReference>
<dbReference type="FunFam" id="1.10.10.10:FF:000001">
    <property type="entry name" value="LysR family transcriptional regulator"/>
    <property type="match status" value="1"/>
</dbReference>
<evidence type="ECO:0000256" key="2">
    <source>
        <dbReference type="ARBA" id="ARBA00023015"/>
    </source>
</evidence>
<dbReference type="SUPFAM" id="SSF53850">
    <property type="entry name" value="Periplasmic binding protein-like II"/>
    <property type="match status" value="1"/>
</dbReference>
<keyword evidence="7" id="KW-1185">Reference proteome</keyword>
<dbReference type="GO" id="GO:0003677">
    <property type="term" value="F:DNA binding"/>
    <property type="evidence" value="ECO:0007669"/>
    <property type="project" value="UniProtKB-KW"/>
</dbReference>
<dbReference type="AlphaFoldDB" id="A0AA42BQK7"/>
<proteinExistence type="inferred from homology"/>
<comment type="caution">
    <text evidence="6">The sequence shown here is derived from an EMBL/GenBank/DDBJ whole genome shotgun (WGS) entry which is preliminary data.</text>
</comment>
<comment type="similarity">
    <text evidence="1">Belongs to the LysR transcriptional regulatory family.</text>
</comment>
<dbReference type="InterPro" id="IPR000847">
    <property type="entry name" value="LysR_HTH_N"/>
</dbReference>
<dbReference type="Gene3D" id="1.10.10.10">
    <property type="entry name" value="Winged helix-like DNA-binding domain superfamily/Winged helix DNA-binding domain"/>
    <property type="match status" value="1"/>
</dbReference>
<evidence type="ECO:0000256" key="3">
    <source>
        <dbReference type="ARBA" id="ARBA00023125"/>
    </source>
</evidence>
<name>A0AA42BQK7_9BACI</name>
<dbReference type="InterPro" id="IPR005119">
    <property type="entry name" value="LysR_subst-bd"/>
</dbReference>
<keyword evidence="3" id="KW-0238">DNA-binding</keyword>
<dbReference type="GO" id="GO:0032993">
    <property type="term" value="C:protein-DNA complex"/>
    <property type="evidence" value="ECO:0007669"/>
    <property type="project" value="TreeGrafter"/>
</dbReference>
<keyword evidence="2" id="KW-0805">Transcription regulation</keyword>
<evidence type="ECO:0000313" key="7">
    <source>
        <dbReference type="Proteomes" id="UP001156102"/>
    </source>
</evidence>
<feature type="domain" description="HTH lysR-type" evidence="5">
    <location>
        <begin position="1"/>
        <end position="58"/>
    </location>
</feature>
<dbReference type="SUPFAM" id="SSF46785">
    <property type="entry name" value="Winged helix' DNA-binding domain"/>
    <property type="match status" value="1"/>
</dbReference>
<dbReference type="EMBL" id="JANCLT010000009">
    <property type="protein sequence ID" value="MCP8969987.1"/>
    <property type="molecule type" value="Genomic_DNA"/>
</dbReference>
<dbReference type="GO" id="GO:0003700">
    <property type="term" value="F:DNA-binding transcription factor activity"/>
    <property type="evidence" value="ECO:0007669"/>
    <property type="project" value="InterPro"/>
</dbReference>
<dbReference type="PANTHER" id="PTHR30346:SF0">
    <property type="entry name" value="HCA OPERON TRANSCRIPTIONAL ACTIVATOR HCAR"/>
    <property type="match status" value="1"/>
</dbReference>
<evidence type="ECO:0000256" key="4">
    <source>
        <dbReference type="ARBA" id="ARBA00023163"/>
    </source>
</evidence>
<dbReference type="PANTHER" id="PTHR30346">
    <property type="entry name" value="TRANSCRIPTIONAL DUAL REGULATOR HCAR-RELATED"/>
    <property type="match status" value="1"/>
</dbReference>
<protein>
    <submittedName>
        <fullName evidence="6">LysR family transcriptional regulator</fullName>
    </submittedName>
</protein>
<dbReference type="RefSeq" id="WP_254759909.1">
    <property type="nucleotide sequence ID" value="NZ_JANCLT010000009.1"/>
</dbReference>
<dbReference type="Pfam" id="PF03466">
    <property type="entry name" value="LysR_substrate"/>
    <property type="match status" value="1"/>
</dbReference>
<gene>
    <name evidence="6" type="ORF">NK662_15805</name>
</gene>
<dbReference type="Pfam" id="PF00126">
    <property type="entry name" value="HTH_1"/>
    <property type="match status" value="1"/>
</dbReference>
<evidence type="ECO:0000256" key="1">
    <source>
        <dbReference type="ARBA" id="ARBA00009437"/>
    </source>
</evidence>